<name>A0ABY0W4T7_9PSED</name>
<protein>
    <submittedName>
        <fullName evidence="1">Uncharacterized protein</fullName>
    </submittedName>
</protein>
<evidence type="ECO:0000313" key="2">
    <source>
        <dbReference type="Proteomes" id="UP000182058"/>
    </source>
</evidence>
<evidence type="ECO:0000313" key="1">
    <source>
        <dbReference type="EMBL" id="SDU72988.1"/>
    </source>
</evidence>
<organism evidence="1 2">
    <name type="scientific">Pseudomonas psychrophila</name>
    <dbReference type="NCBI Taxonomy" id="122355"/>
    <lineage>
        <taxon>Bacteria</taxon>
        <taxon>Pseudomonadati</taxon>
        <taxon>Pseudomonadota</taxon>
        <taxon>Gammaproteobacteria</taxon>
        <taxon>Pseudomonadales</taxon>
        <taxon>Pseudomonadaceae</taxon>
        <taxon>Pseudomonas</taxon>
    </lineage>
</organism>
<dbReference type="Proteomes" id="UP000182058">
    <property type="component" value="Chromosome I"/>
</dbReference>
<reference evidence="1 2" key="1">
    <citation type="submission" date="2016-10" db="EMBL/GenBank/DDBJ databases">
        <authorList>
            <person name="Varghese N."/>
            <person name="Submissions S."/>
        </authorList>
    </citation>
    <scope>NUCLEOTIDE SEQUENCE [LARGE SCALE GENOMIC DNA]</scope>
    <source>
        <strain evidence="1 2">BS3667</strain>
    </source>
</reference>
<accession>A0ABY0W4T7</accession>
<gene>
    <name evidence="1" type="ORF">SAMN04490201_4396</name>
</gene>
<proteinExistence type="predicted"/>
<keyword evidence="2" id="KW-1185">Reference proteome</keyword>
<dbReference type="EMBL" id="LT629795">
    <property type="protein sequence ID" value="SDU72988.1"/>
    <property type="molecule type" value="Genomic_DNA"/>
</dbReference>
<sequence length="60" mass="6224">MSACHLEMKLLLVLIGLSGEQNDPAAPGKIITCPSFGLSLSGGMAVLKNLSLKIKSEIAL</sequence>